<dbReference type="EC" id="2.7.11.1" evidence="2"/>
<dbReference type="Pfam" id="PF13947">
    <property type="entry name" value="GUB_WAK_bind"/>
    <property type="match status" value="1"/>
</dbReference>
<keyword evidence="12" id="KW-0418">Kinase</keyword>
<accession>A0AAV6MQJ5</accession>
<keyword evidence="9" id="KW-1133">Transmembrane helix</keyword>
<feature type="domain" description="Protein kinase" evidence="11">
    <location>
        <begin position="331"/>
        <end position="518"/>
    </location>
</feature>
<dbReference type="Pfam" id="PF07714">
    <property type="entry name" value="PK_Tyr_Ser-Thr"/>
    <property type="match status" value="1"/>
</dbReference>
<proteinExistence type="predicted"/>
<evidence type="ECO:0000256" key="9">
    <source>
        <dbReference type="SAM" id="Phobius"/>
    </source>
</evidence>
<dbReference type="SMART" id="SM00220">
    <property type="entry name" value="S_TKc"/>
    <property type="match status" value="1"/>
</dbReference>
<evidence type="ECO:0000256" key="6">
    <source>
        <dbReference type="ARBA" id="ARBA00023180"/>
    </source>
</evidence>
<keyword evidence="4" id="KW-0547">Nucleotide-binding</keyword>
<evidence type="ECO:0000256" key="4">
    <source>
        <dbReference type="ARBA" id="ARBA00022741"/>
    </source>
</evidence>
<evidence type="ECO:0000313" key="13">
    <source>
        <dbReference type="Proteomes" id="UP000685013"/>
    </source>
</evidence>
<sequence length="518" mass="58641">MDFKRTPFLFIIFFIILTPQTLSSDEKFEACAPKSCGKGPNISYPFRVAHSHSPFCGLPTFDITCRHEYPVIKISEEDYIIREISYQAHSFLVANAAVYDVKCPTPLHNFTLHRTPFTYTPDHIGFFFFYNCTSLPPKFSYPIHCSNTTKLHSFAAFHDGFVELMNFSVDSCQSSVEVPIDITNQDDDFSGLLRKSYSDVLKMGFTLNWSAQNCSNCETSGGRCGFESNEFVCFCPDGPHPQTCKQGDNDVWKKYVIGFSCGFGGVTIMSVAFFIWFRLHKKKLARTYTPSSFLLRNNSSNLPAKELETGEDYMGVPLFSYEELEKATDRFNPAKELGDGGCGTVYYGKLPDGREVAVKRLFENNYRRVEHFMNEVEILTRLRHPHLVTLYGFDITRHRHEINLWTMAINKIGGDELHEFVDPCLGFETDERVRDMICGVAELAFQCLQSVKDTRPTMSEALEILKNIESQHSGQGKTEEINVSGEEDVVVKGKLVPESPDSVVVPWMSKSSTPNCSG</sequence>
<dbReference type="InterPro" id="IPR025287">
    <property type="entry name" value="WAK_GUB"/>
</dbReference>
<keyword evidence="6" id="KW-0325">Glycoprotein</keyword>
<evidence type="ECO:0000256" key="8">
    <source>
        <dbReference type="ARBA" id="ARBA00048679"/>
    </source>
</evidence>
<dbReference type="InterPro" id="IPR032872">
    <property type="entry name" value="WAK_assoc_C"/>
</dbReference>
<dbReference type="GO" id="GO:0016020">
    <property type="term" value="C:membrane"/>
    <property type="evidence" value="ECO:0007669"/>
    <property type="project" value="UniProtKB-SubCell"/>
</dbReference>
<dbReference type="GO" id="GO:0005524">
    <property type="term" value="F:ATP binding"/>
    <property type="evidence" value="ECO:0007669"/>
    <property type="project" value="UniProtKB-KW"/>
</dbReference>
<keyword evidence="3 10" id="KW-0732">Signal</keyword>
<organism evidence="12 13">
    <name type="scientific">Cucurbita argyrosperma subsp. sororia</name>
    <dbReference type="NCBI Taxonomy" id="37648"/>
    <lineage>
        <taxon>Eukaryota</taxon>
        <taxon>Viridiplantae</taxon>
        <taxon>Streptophyta</taxon>
        <taxon>Embryophyta</taxon>
        <taxon>Tracheophyta</taxon>
        <taxon>Spermatophyta</taxon>
        <taxon>Magnoliopsida</taxon>
        <taxon>eudicotyledons</taxon>
        <taxon>Gunneridae</taxon>
        <taxon>Pentapetalae</taxon>
        <taxon>rosids</taxon>
        <taxon>fabids</taxon>
        <taxon>Cucurbitales</taxon>
        <taxon>Cucurbitaceae</taxon>
        <taxon>Cucurbiteae</taxon>
        <taxon>Cucurbita</taxon>
    </lineage>
</organism>
<evidence type="ECO:0000256" key="2">
    <source>
        <dbReference type="ARBA" id="ARBA00012513"/>
    </source>
</evidence>
<comment type="caution">
    <text evidence="12">The sequence shown here is derived from an EMBL/GenBank/DDBJ whole genome shotgun (WGS) entry which is preliminary data.</text>
</comment>
<keyword evidence="5" id="KW-0067">ATP-binding</keyword>
<keyword evidence="12" id="KW-0675">Receptor</keyword>
<evidence type="ECO:0000256" key="3">
    <source>
        <dbReference type="ARBA" id="ARBA00022729"/>
    </source>
</evidence>
<dbReference type="InterPro" id="IPR000719">
    <property type="entry name" value="Prot_kinase_dom"/>
</dbReference>
<keyword evidence="9" id="KW-0472">Membrane</keyword>
<name>A0AAV6MQJ5_9ROSI</name>
<dbReference type="InterPro" id="IPR001245">
    <property type="entry name" value="Ser-Thr/Tyr_kinase_cat_dom"/>
</dbReference>
<comment type="subcellular location">
    <subcellularLocation>
        <location evidence="1">Membrane</location>
        <topology evidence="1">Single-pass membrane protein</topology>
    </subcellularLocation>
</comment>
<gene>
    <name evidence="12" type="primary">LRK10L-1.2</name>
    <name evidence="12" type="ORF">SDJN03_20277</name>
</gene>
<dbReference type="Proteomes" id="UP000685013">
    <property type="component" value="Chromosome 13"/>
</dbReference>
<reference evidence="12 13" key="1">
    <citation type="journal article" date="2021" name="Hortic Res">
        <title>The domestication of Cucurbita argyrosperma as revealed by the genome of its wild relative.</title>
        <authorList>
            <person name="Barrera-Redondo J."/>
            <person name="Sanchez-de la Vega G."/>
            <person name="Aguirre-Liguori J.A."/>
            <person name="Castellanos-Morales G."/>
            <person name="Gutierrez-Guerrero Y.T."/>
            <person name="Aguirre-Dugua X."/>
            <person name="Aguirre-Planter E."/>
            <person name="Tenaillon M.I."/>
            <person name="Lira-Saade R."/>
            <person name="Eguiarte L.E."/>
        </authorList>
    </citation>
    <scope>NUCLEOTIDE SEQUENCE [LARGE SCALE GENOMIC DNA]</scope>
    <source>
        <strain evidence="12">JBR-2021</strain>
    </source>
</reference>
<feature type="transmembrane region" description="Helical" evidence="9">
    <location>
        <begin position="255"/>
        <end position="277"/>
    </location>
</feature>
<keyword evidence="9" id="KW-0812">Transmembrane</keyword>
<evidence type="ECO:0000256" key="1">
    <source>
        <dbReference type="ARBA" id="ARBA00004167"/>
    </source>
</evidence>
<evidence type="ECO:0000256" key="7">
    <source>
        <dbReference type="ARBA" id="ARBA00047899"/>
    </source>
</evidence>
<dbReference type="PANTHER" id="PTHR46008:SF20">
    <property type="entry name" value="PROTEIN KINASE DOMAIN-CONTAINING PROTEIN"/>
    <property type="match status" value="1"/>
</dbReference>
<feature type="chain" id="PRO_5043843193" description="non-specific serine/threonine protein kinase" evidence="10">
    <location>
        <begin position="24"/>
        <end position="518"/>
    </location>
</feature>
<evidence type="ECO:0000259" key="11">
    <source>
        <dbReference type="PROSITE" id="PS50011"/>
    </source>
</evidence>
<evidence type="ECO:0000256" key="5">
    <source>
        <dbReference type="ARBA" id="ARBA00022840"/>
    </source>
</evidence>
<dbReference type="AlphaFoldDB" id="A0AAV6MQJ5"/>
<dbReference type="GO" id="GO:0004674">
    <property type="term" value="F:protein serine/threonine kinase activity"/>
    <property type="evidence" value="ECO:0007669"/>
    <property type="project" value="UniProtKB-EC"/>
</dbReference>
<dbReference type="PROSITE" id="PS50011">
    <property type="entry name" value="PROTEIN_KINASE_DOM"/>
    <property type="match status" value="1"/>
</dbReference>
<evidence type="ECO:0000256" key="10">
    <source>
        <dbReference type="SAM" id="SignalP"/>
    </source>
</evidence>
<protein>
    <recommendedName>
        <fullName evidence="2">non-specific serine/threonine protein kinase</fullName>
        <ecNumber evidence="2">2.7.11.1</ecNumber>
    </recommendedName>
</protein>
<keyword evidence="13" id="KW-1185">Reference proteome</keyword>
<dbReference type="PANTHER" id="PTHR46008">
    <property type="entry name" value="LEAF RUST 10 DISEASE-RESISTANCE LOCUS RECEPTOR-LIKE PROTEIN KINASE-LIKE 1.4"/>
    <property type="match status" value="1"/>
</dbReference>
<feature type="non-terminal residue" evidence="12">
    <location>
        <position position="1"/>
    </location>
</feature>
<evidence type="ECO:0000313" key="12">
    <source>
        <dbReference type="EMBL" id="KAG6584345.1"/>
    </source>
</evidence>
<dbReference type="EMBL" id="JAGKQH010000013">
    <property type="protein sequence ID" value="KAG6584345.1"/>
    <property type="molecule type" value="Genomic_DNA"/>
</dbReference>
<comment type="catalytic activity">
    <reaction evidence="7">
        <text>L-threonyl-[protein] + ATP = O-phospho-L-threonyl-[protein] + ADP + H(+)</text>
        <dbReference type="Rhea" id="RHEA:46608"/>
        <dbReference type="Rhea" id="RHEA-COMP:11060"/>
        <dbReference type="Rhea" id="RHEA-COMP:11605"/>
        <dbReference type="ChEBI" id="CHEBI:15378"/>
        <dbReference type="ChEBI" id="CHEBI:30013"/>
        <dbReference type="ChEBI" id="CHEBI:30616"/>
        <dbReference type="ChEBI" id="CHEBI:61977"/>
        <dbReference type="ChEBI" id="CHEBI:456216"/>
        <dbReference type="EC" id="2.7.11.1"/>
    </reaction>
</comment>
<dbReference type="GO" id="GO:0030247">
    <property type="term" value="F:polysaccharide binding"/>
    <property type="evidence" value="ECO:0007669"/>
    <property type="project" value="InterPro"/>
</dbReference>
<comment type="catalytic activity">
    <reaction evidence="8">
        <text>L-seryl-[protein] + ATP = O-phospho-L-seryl-[protein] + ADP + H(+)</text>
        <dbReference type="Rhea" id="RHEA:17989"/>
        <dbReference type="Rhea" id="RHEA-COMP:9863"/>
        <dbReference type="Rhea" id="RHEA-COMP:11604"/>
        <dbReference type="ChEBI" id="CHEBI:15378"/>
        <dbReference type="ChEBI" id="CHEBI:29999"/>
        <dbReference type="ChEBI" id="CHEBI:30616"/>
        <dbReference type="ChEBI" id="CHEBI:83421"/>
        <dbReference type="ChEBI" id="CHEBI:456216"/>
        <dbReference type="EC" id="2.7.11.1"/>
    </reaction>
</comment>
<feature type="signal peptide" evidence="10">
    <location>
        <begin position="1"/>
        <end position="23"/>
    </location>
</feature>
<dbReference type="Pfam" id="PF14380">
    <property type="entry name" value="WAK_assoc"/>
    <property type="match status" value="1"/>
</dbReference>
<keyword evidence="12" id="KW-0808">Transferase</keyword>